<protein>
    <submittedName>
        <fullName evidence="1">SPBc2 prophage-derived protein YopQ</fullName>
    </submittedName>
</protein>
<dbReference type="Pfam" id="PF14072">
    <property type="entry name" value="DndB"/>
    <property type="match status" value="1"/>
</dbReference>
<evidence type="ECO:0000313" key="1">
    <source>
        <dbReference type="EMBL" id="AZV43626.1"/>
    </source>
</evidence>
<dbReference type="RefSeq" id="WP_127760767.1">
    <property type="nucleotide sequence ID" value="NZ_CP026095.1"/>
</dbReference>
<dbReference type="InterPro" id="IPR017642">
    <property type="entry name" value="DNA_S_mod_DndB"/>
</dbReference>
<accession>A0A3Q9RPW6</accession>
<dbReference type="KEGG" id="pasa:BAOM_3017"/>
<evidence type="ECO:0000313" key="2">
    <source>
        <dbReference type="Proteomes" id="UP000283095"/>
    </source>
</evidence>
<proteinExistence type="predicted"/>
<dbReference type="OrthoDB" id="2399905at2"/>
<dbReference type="AlphaFoldDB" id="A0A3Q9RPW6"/>
<name>A0A3Q9RPW6_9BACI</name>
<sequence>MLKERGLLESNLIEVINKVKYDKPKVKKIKQGMKEYNFTPGEIQSYFHDTEDKLPELDLRILCLLTQEIYIVTLEDNIKPDVYFTTTELKQAKTFDYSLAREFEEVKFPIILDKVIMIDSENYITIWDIHFIKKLMDNQLLRYNFDTQREHIRIKRNNTMQRGINVNSKSVKEIEESALNNELETTTITINALVGTSDDGEELTYDAKKMQLSVHEGTFLDIVDGFHRITGALNALKKDPEINQVFQVAIKNFNIKQAQKHLAQISKINEINKTHIEALEASRKSDLVVRQLQRESDLRGKISQTNRIHSKVGELVSYNTLADTIEEEFNMKTKMDAMEVGEYLTEFFDLLIGSYPNEFIKDEENNSLMSENIMFGGYVVLAKRMKEEGMPLSKLKKIVNNIDFDRNNVDWTMVNILDVEGRLSPTAKNNVKKFFRGLEL</sequence>
<dbReference type="Proteomes" id="UP000283095">
    <property type="component" value="Chromosome"/>
</dbReference>
<gene>
    <name evidence="1" type="ORF">BAOM_3017</name>
</gene>
<dbReference type="EMBL" id="CP026095">
    <property type="protein sequence ID" value="AZV43626.1"/>
    <property type="molecule type" value="Genomic_DNA"/>
</dbReference>
<organism evidence="1 2">
    <name type="scientific">Peribacillus asahii</name>
    <dbReference type="NCBI Taxonomy" id="228899"/>
    <lineage>
        <taxon>Bacteria</taxon>
        <taxon>Bacillati</taxon>
        <taxon>Bacillota</taxon>
        <taxon>Bacilli</taxon>
        <taxon>Bacillales</taxon>
        <taxon>Bacillaceae</taxon>
        <taxon>Peribacillus</taxon>
    </lineage>
</organism>
<reference evidence="1 2" key="1">
    <citation type="submission" date="2018-01" db="EMBL/GenBank/DDBJ databases">
        <title>Bacillus asahii Genome sequencing and assembly.</title>
        <authorList>
            <person name="Jiang H."/>
            <person name="Feng Y."/>
            <person name="Zhao F."/>
            <person name="Lin X."/>
        </authorList>
    </citation>
    <scope>NUCLEOTIDE SEQUENCE [LARGE SCALE GENOMIC DNA]</scope>
    <source>
        <strain evidence="1 2">OM18</strain>
    </source>
</reference>